<dbReference type="AlphaFoldDB" id="A0A1I6G6R5"/>
<dbReference type="STRING" id="555875.SAMN04488124_0946"/>
<gene>
    <name evidence="1" type="ORF">SAMN04488124_0946</name>
</gene>
<sequence length="164" mass="17751">MTADEALYDDLAGVVDLFDGLSTRELERALEELAFKQGRDADADALAAAVDGAVSDYYLATATHEDGEDDVELVVPGPVAFPSLPENAEDLPHILDVDDRTVDESAVTEATLSRLREDADAAVETGDEGRLRHLLDVTYDVELWASADVDVSSVRSRLESELDE</sequence>
<dbReference type="Proteomes" id="UP000243250">
    <property type="component" value="Unassembled WGS sequence"/>
</dbReference>
<dbReference type="InterPro" id="IPR055533">
    <property type="entry name" value="DUF7109"/>
</dbReference>
<keyword evidence="2" id="KW-1185">Reference proteome</keyword>
<dbReference type="OrthoDB" id="214610at2157"/>
<name>A0A1I6G6R5_9EURY</name>
<dbReference type="Pfam" id="PF23421">
    <property type="entry name" value="DUF7109"/>
    <property type="match status" value="1"/>
</dbReference>
<proteinExistence type="predicted"/>
<dbReference type="RefSeq" id="WP_089877180.1">
    <property type="nucleotide sequence ID" value="NZ_FOYS01000001.1"/>
</dbReference>
<protein>
    <submittedName>
        <fullName evidence="1">Uncharacterized protein</fullName>
    </submittedName>
</protein>
<evidence type="ECO:0000313" key="2">
    <source>
        <dbReference type="Proteomes" id="UP000243250"/>
    </source>
</evidence>
<accession>A0A1I6G6R5</accession>
<reference evidence="2" key="1">
    <citation type="submission" date="2016-10" db="EMBL/GenBank/DDBJ databases">
        <authorList>
            <person name="Varghese N."/>
            <person name="Submissions S."/>
        </authorList>
    </citation>
    <scope>NUCLEOTIDE SEQUENCE [LARGE SCALE GENOMIC DNA]</scope>
    <source>
        <strain evidence="2">CGMCC 1.8711</strain>
    </source>
</reference>
<dbReference type="EMBL" id="FOYS01000001">
    <property type="protein sequence ID" value="SFR37811.1"/>
    <property type="molecule type" value="Genomic_DNA"/>
</dbReference>
<evidence type="ECO:0000313" key="1">
    <source>
        <dbReference type="EMBL" id="SFR37811.1"/>
    </source>
</evidence>
<organism evidence="1 2">
    <name type="scientific">Halogeometricum limi</name>
    <dbReference type="NCBI Taxonomy" id="555875"/>
    <lineage>
        <taxon>Archaea</taxon>
        <taxon>Methanobacteriati</taxon>
        <taxon>Methanobacteriota</taxon>
        <taxon>Stenosarchaea group</taxon>
        <taxon>Halobacteria</taxon>
        <taxon>Halobacteriales</taxon>
        <taxon>Haloferacaceae</taxon>
        <taxon>Halogeometricum</taxon>
    </lineage>
</organism>